<dbReference type="EMBL" id="SLWV01000003">
    <property type="protein sequence ID" value="TCO79141.1"/>
    <property type="molecule type" value="Genomic_DNA"/>
</dbReference>
<proteinExistence type="predicted"/>
<comment type="caution">
    <text evidence="2">The sequence shown here is derived from an EMBL/GenBank/DDBJ whole genome shotgun (WGS) entry which is preliminary data.</text>
</comment>
<dbReference type="Proteomes" id="UP000294919">
    <property type="component" value="Unassembled WGS sequence"/>
</dbReference>
<dbReference type="AlphaFoldDB" id="A0A4R2KX43"/>
<dbReference type="OrthoDB" id="1707681at2"/>
<gene>
    <name evidence="2" type="ORF">EV214_103193</name>
</gene>
<reference evidence="2 3" key="1">
    <citation type="submission" date="2019-03" db="EMBL/GenBank/DDBJ databases">
        <title>Genomic Encyclopedia of Type Strains, Phase IV (KMG-IV): sequencing the most valuable type-strain genomes for metagenomic binning, comparative biology and taxonomic classification.</title>
        <authorList>
            <person name="Goeker M."/>
        </authorList>
    </citation>
    <scope>NUCLEOTIDE SEQUENCE [LARGE SCALE GENOMIC DNA]</scope>
    <source>
        <strain evidence="2 3">DSM 102940</strain>
    </source>
</reference>
<sequence length="70" mass="8232">MVCERHEEIVHRLDNHANRIRQLEIHEAQTGEKITSLIEKLDNLTSWIKALVMLSGTTLLGFFIWYIQNL</sequence>
<accession>A0A4R2KX43</accession>
<keyword evidence="3" id="KW-1185">Reference proteome</keyword>
<dbReference type="InterPro" id="IPR019715">
    <property type="entry name" value="Haemolysin_XhlA"/>
</dbReference>
<keyword evidence="1" id="KW-1133">Transmembrane helix</keyword>
<dbReference type="Pfam" id="PF10779">
    <property type="entry name" value="XhlA"/>
    <property type="match status" value="1"/>
</dbReference>
<evidence type="ECO:0000313" key="3">
    <source>
        <dbReference type="Proteomes" id="UP000294919"/>
    </source>
</evidence>
<evidence type="ECO:0000256" key="1">
    <source>
        <dbReference type="SAM" id="Phobius"/>
    </source>
</evidence>
<name>A0A4R2KX43_9FIRM</name>
<keyword evidence="1" id="KW-0472">Membrane</keyword>
<organism evidence="2 3">
    <name type="scientific">Marinisporobacter balticus</name>
    <dbReference type="NCBI Taxonomy" id="2018667"/>
    <lineage>
        <taxon>Bacteria</taxon>
        <taxon>Bacillati</taxon>
        <taxon>Bacillota</taxon>
        <taxon>Clostridia</taxon>
        <taxon>Peptostreptococcales</taxon>
        <taxon>Thermotaleaceae</taxon>
        <taxon>Marinisporobacter</taxon>
    </lineage>
</organism>
<protein>
    <submittedName>
        <fullName evidence="2">Hemolysin XhlA</fullName>
    </submittedName>
</protein>
<evidence type="ECO:0000313" key="2">
    <source>
        <dbReference type="EMBL" id="TCO79141.1"/>
    </source>
</evidence>
<keyword evidence="1" id="KW-0812">Transmembrane</keyword>
<dbReference type="RefSeq" id="WP_132242891.1">
    <property type="nucleotide sequence ID" value="NZ_SLWV01000003.1"/>
</dbReference>
<feature type="transmembrane region" description="Helical" evidence="1">
    <location>
        <begin position="47"/>
        <end position="67"/>
    </location>
</feature>